<name>A0A842JFQ0_9ACTN</name>
<sequence length="105" mass="11765">MPALAAPLPIIRPITDLRTQLNDVCTQASEAQEPIVLTKNGVASFVLMDSNAYETAERRNRIYLALREAEIEEQYRPTPLTAEESDANMREIFALWGLDYAPNGN</sequence>
<organism evidence="3 4">
    <name type="scientific">Gordonibacter massiliensis</name>
    <name type="common">ex Traore et al. 2017</name>
    <dbReference type="NCBI Taxonomy" id="1841863"/>
    <lineage>
        <taxon>Bacteria</taxon>
        <taxon>Bacillati</taxon>
        <taxon>Actinomycetota</taxon>
        <taxon>Coriobacteriia</taxon>
        <taxon>Eggerthellales</taxon>
        <taxon>Eggerthellaceae</taxon>
        <taxon>Gordonibacter</taxon>
    </lineage>
</organism>
<evidence type="ECO:0000256" key="1">
    <source>
        <dbReference type="ARBA" id="ARBA00009981"/>
    </source>
</evidence>
<evidence type="ECO:0000313" key="3">
    <source>
        <dbReference type="EMBL" id="MBC2888758.1"/>
    </source>
</evidence>
<dbReference type="Proteomes" id="UP000587396">
    <property type="component" value="Unassembled WGS sequence"/>
</dbReference>
<comment type="similarity">
    <text evidence="1 2">Belongs to the phD/YefM antitoxin family.</text>
</comment>
<dbReference type="AlphaFoldDB" id="A0A842JFQ0"/>
<comment type="function">
    <text evidence="2">Antitoxin component of a type II toxin-antitoxin (TA) system.</text>
</comment>
<dbReference type="NCBIfam" id="TIGR01552">
    <property type="entry name" value="phd_fam"/>
    <property type="match status" value="1"/>
</dbReference>
<accession>A0A842JFQ0</accession>
<reference evidence="3 4" key="1">
    <citation type="submission" date="2020-08" db="EMBL/GenBank/DDBJ databases">
        <authorList>
            <person name="Liu C."/>
            <person name="Sun Q."/>
        </authorList>
    </citation>
    <scope>NUCLEOTIDE SEQUENCE [LARGE SCALE GENOMIC DNA]</scope>
    <source>
        <strain evidence="3 4">N22</strain>
    </source>
</reference>
<evidence type="ECO:0000256" key="2">
    <source>
        <dbReference type="RuleBase" id="RU362080"/>
    </source>
</evidence>
<comment type="caution">
    <text evidence="3">The sequence shown here is derived from an EMBL/GenBank/DDBJ whole genome shotgun (WGS) entry which is preliminary data.</text>
</comment>
<dbReference type="InterPro" id="IPR036165">
    <property type="entry name" value="YefM-like_sf"/>
</dbReference>
<dbReference type="InterPro" id="IPR006442">
    <property type="entry name" value="Antitoxin_Phd/YefM"/>
</dbReference>
<protein>
    <recommendedName>
        <fullName evidence="2">Antitoxin</fullName>
    </recommendedName>
</protein>
<evidence type="ECO:0000313" key="4">
    <source>
        <dbReference type="Proteomes" id="UP000587396"/>
    </source>
</evidence>
<dbReference type="Pfam" id="PF02604">
    <property type="entry name" value="PhdYeFM_antitox"/>
    <property type="match status" value="1"/>
</dbReference>
<dbReference type="Gene3D" id="3.40.1620.10">
    <property type="entry name" value="YefM-like domain"/>
    <property type="match status" value="1"/>
</dbReference>
<dbReference type="EMBL" id="JACMSE010000002">
    <property type="protein sequence ID" value="MBC2888758.1"/>
    <property type="molecule type" value="Genomic_DNA"/>
</dbReference>
<gene>
    <name evidence="3" type="ORF">H7313_05260</name>
</gene>
<dbReference type="RefSeq" id="WP_185904678.1">
    <property type="nucleotide sequence ID" value="NZ_JAASIO010000007.1"/>
</dbReference>
<proteinExistence type="inferred from homology"/>
<keyword evidence="4" id="KW-1185">Reference proteome</keyword>
<dbReference type="SUPFAM" id="SSF143120">
    <property type="entry name" value="YefM-like"/>
    <property type="match status" value="1"/>
</dbReference>